<feature type="domain" description="Rolling Circle replication initiation protein N-terminal" evidence="2">
    <location>
        <begin position="10"/>
        <end position="85"/>
    </location>
</feature>
<gene>
    <name evidence="3" type="ORF">D8843_04995</name>
</gene>
<dbReference type="Pfam" id="PF18106">
    <property type="entry name" value="Rol_Rep_N"/>
    <property type="match status" value="1"/>
</dbReference>
<dbReference type="GO" id="GO:0003743">
    <property type="term" value="F:translation initiation factor activity"/>
    <property type="evidence" value="ECO:0007669"/>
    <property type="project" value="UniProtKB-KW"/>
</dbReference>
<evidence type="ECO:0000313" key="4">
    <source>
        <dbReference type="Proteomes" id="UP000280535"/>
    </source>
</evidence>
<protein>
    <submittedName>
        <fullName evidence="3">Replication initiation factor</fullName>
    </submittedName>
</protein>
<dbReference type="AlphaFoldDB" id="A0A428DR46"/>
<name>A0A428DR46_STRMT</name>
<comment type="caution">
    <text evidence="3">The sequence shown here is derived from an EMBL/GenBank/DDBJ whole genome shotgun (WGS) entry which is preliminary data.</text>
</comment>
<accession>A0A428DR46</accession>
<dbReference type="InterPro" id="IPR003491">
    <property type="entry name" value="REP-like_C"/>
</dbReference>
<keyword evidence="3" id="KW-0648">Protein biosynthesis</keyword>
<feature type="domain" description="Replication initiation protein-like C-terminal" evidence="1">
    <location>
        <begin position="112"/>
        <end position="296"/>
    </location>
</feature>
<proteinExistence type="predicted"/>
<keyword evidence="3" id="KW-0396">Initiation factor</keyword>
<dbReference type="Pfam" id="PF02486">
    <property type="entry name" value="Rep_trans"/>
    <property type="match status" value="1"/>
</dbReference>
<dbReference type="InterPro" id="IPR040819">
    <property type="entry name" value="Rol_Rep_N"/>
</dbReference>
<evidence type="ECO:0000259" key="2">
    <source>
        <dbReference type="Pfam" id="PF18106"/>
    </source>
</evidence>
<reference evidence="3 4" key="1">
    <citation type="submission" date="2018-11" db="EMBL/GenBank/DDBJ databases">
        <title>Species Designations Belie Phenotypic and Genotypic Heterogeneity in Oral Streptococci.</title>
        <authorList>
            <person name="Velsko I."/>
        </authorList>
    </citation>
    <scope>NUCLEOTIDE SEQUENCE [LARGE SCALE GENOMIC DNA]</scope>
    <source>
        <strain evidence="3 4">BCC49</strain>
    </source>
</reference>
<dbReference type="EMBL" id="RJOA01000009">
    <property type="protein sequence ID" value="RSI98442.1"/>
    <property type="molecule type" value="Genomic_DNA"/>
</dbReference>
<evidence type="ECO:0000313" key="3">
    <source>
        <dbReference type="EMBL" id="RSI98442.1"/>
    </source>
</evidence>
<dbReference type="RefSeq" id="WP_125411292.1">
    <property type="nucleotide sequence ID" value="NZ_RJOA01000009.1"/>
</dbReference>
<organism evidence="3 4">
    <name type="scientific">Streptococcus mitis</name>
    <dbReference type="NCBI Taxonomy" id="28037"/>
    <lineage>
        <taxon>Bacteria</taxon>
        <taxon>Bacillati</taxon>
        <taxon>Bacillota</taxon>
        <taxon>Bacilli</taxon>
        <taxon>Lactobacillales</taxon>
        <taxon>Streptococcaceae</taxon>
        <taxon>Streptococcus</taxon>
        <taxon>Streptococcus mitis group</taxon>
    </lineage>
</organism>
<evidence type="ECO:0000259" key="1">
    <source>
        <dbReference type="Pfam" id="PF02486"/>
    </source>
</evidence>
<sequence>MAKNEHLRSVFDWIQIQFDKTEFSPREIIEDILFLDYDLFIENKGSLKYYNYDSQLHYGNIRIYYGAKESSYMLVMSGQALEFYRDMVLDPNSLSERQFLNNLYYNYNHFSVRRIDIAIDDFNETPYFTPNQLLKICQKKRFIYGKSTYYNTYGDETIGQILYLRKPNDDERLRIYDKRLERAEKLGISKRYIENWIRTELELRKEKAHYFIQEWLHSEIDLLNFTKGYLKEKVRFYSDSYFSKPLRSWEKFLGHSKPVSIIISKSKTELEQKLEWFTYKGSGAILKAYKFLYDNNLLHEYEKANYLALNNMEYPPDLASGLIERAILFKREDLIPTIKENIKRRN</sequence>
<dbReference type="Proteomes" id="UP000280535">
    <property type="component" value="Unassembled WGS sequence"/>
</dbReference>